<name>A0A9J7GW17_CRIGR</name>
<reference evidence="1" key="1">
    <citation type="journal article" date="2018" name="Biotechnol. Bioeng.">
        <title>A reference genome of the Chinese hamster based on a hybrid assembly strategy.</title>
        <authorList>
            <person name="Rupp O."/>
            <person name="MacDonald M.L."/>
            <person name="Li S."/>
            <person name="Dhiman H."/>
            <person name="Polson S."/>
            <person name="Griep S."/>
            <person name="Heffner K."/>
            <person name="Hernandez I."/>
            <person name="Brinkrolf K."/>
            <person name="Jadhav V."/>
            <person name="Samoudi M."/>
            <person name="Hao H."/>
            <person name="Kingham B."/>
            <person name="Goesmann A."/>
            <person name="Betenbaugh M.J."/>
            <person name="Lewis N.E."/>
            <person name="Borth N."/>
            <person name="Lee K.H."/>
        </authorList>
    </citation>
    <scope>NUCLEOTIDE SEQUENCE [LARGE SCALE GENOMIC DNA]</scope>
    <source>
        <strain evidence="1">17A/GY</strain>
    </source>
</reference>
<dbReference type="CTD" id="84270"/>
<protein>
    <submittedName>
        <fullName evidence="2">Caspase recruitment domain-containing protein 19 isoform X3</fullName>
    </submittedName>
</protein>
<dbReference type="RefSeq" id="XP_035298852.1">
    <property type="nucleotide sequence ID" value="XM_035442961.1"/>
</dbReference>
<reference evidence="1" key="2">
    <citation type="journal article" date="2020" name="Biotechnol. Bioeng.">
        <title>Chromosome-scale scaffolds for the Chinese hamster reference genome assembly to facilitate the study of the CHO epigenome.</title>
        <authorList>
            <person name="Hilliard W."/>
            <person name="MacDonald M."/>
            <person name="Lee K.H."/>
        </authorList>
    </citation>
    <scope>NUCLEOTIDE SEQUENCE [LARGE SCALE GENOMIC DNA]</scope>
    <source>
        <strain evidence="1">17A/GY</strain>
    </source>
</reference>
<evidence type="ECO:0000313" key="1">
    <source>
        <dbReference type="Proteomes" id="UP001108280"/>
    </source>
</evidence>
<dbReference type="GeneID" id="100758861"/>
<organism evidence="1 2">
    <name type="scientific">Cricetulus griseus</name>
    <name type="common">Chinese hamster</name>
    <name type="synonym">Cricetulus barabensis griseus</name>
    <dbReference type="NCBI Taxonomy" id="10029"/>
    <lineage>
        <taxon>Eukaryota</taxon>
        <taxon>Metazoa</taxon>
        <taxon>Chordata</taxon>
        <taxon>Craniata</taxon>
        <taxon>Vertebrata</taxon>
        <taxon>Euteleostomi</taxon>
        <taxon>Mammalia</taxon>
        <taxon>Eutheria</taxon>
        <taxon>Euarchontoglires</taxon>
        <taxon>Glires</taxon>
        <taxon>Rodentia</taxon>
        <taxon>Myomorpha</taxon>
        <taxon>Muroidea</taxon>
        <taxon>Cricetidae</taxon>
        <taxon>Cricetinae</taxon>
        <taxon>Cricetulus</taxon>
    </lineage>
</organism>
<dbReference type="Proteomes" id="UP001108280">
    <property type="component" value="Chromosome 3"/>
</dbReference>
<dbReference type="AlphaFoldDB" id="A0A9J7GW17"/>
<sequence>MPSPCTATCPAATLSGSVCVPGASPSHIGSYSWFSVGGQAPCSTHQLLQASQTSFSPGPMSFLAGLGLAAGLALILYCCPPGLTSLNPLRPAACSKPRLLYFLCPVMPESVIRGGLGDRARYGLLRPYPLKAWGSPRQELMISGARTSSDLSSPKQGPCTPKCCLGPDASLPSHLSSSTGMLAATCWPSWQMTSEGSDGPRPWALPAT</sequence>
<gene>
    <name evidence="2" type="primary">Card19</name>
</gene>
<keyword evidence="1" id="KW-1185">Reference proteome</keyword>
<dbReference type="RefSeq" id="XP_027294411.1">
    <property type="nucleotide sequence ID" value="XM_027438610.2"/>
</dbReference>
<reference evidence="2" key="3">
    <citation type="submission" date="2025-08" db="UniProtKB">
        <authorList>
            <consortium name="RefSeq"/>
        </authorList>
    </citation>
    <scope>IDENTIFICATION</scope>
    <source>
        <strain evidence="2">17A/GY</strain>
        <tissue evidence="2">Liver</tissue>
    </source>
</reference>
<evidence type="ECO:0000313" key="2">
    <source>
        <dbReference type="RefSeq" id="XP_035298852.1"/>
    </source>
</evidence>
<accession>A0A9J7GW17</accession>
<proteinExistence type="predicted"/>